<dbReference type="PANTHER" id="PTHR30050:SF4">
    <property type="entry name" value="ATP-BINDING PROTEIN RV3427C IN INSERTION SEQUENCE-RELATED"/>
    <property type="match status" value="1"/>
</dbReference>
<evidence type="ECO:0000313" key="6">
    <source>
        <dbReference type="Proteomes" id="UP001596222"/>
    </source>
</evidence>
<name>A0ABW0ABH4_9ACTN</name>
<dbReference type="PIRSF" id="PIRSF003073">
    <property type="entry name" value="DNAC_TnpB_IstB"/>
    <property type="match status" value="1"/>
</dbReference>
<feature type="domain" description="AAA+ ATPase" evidence="4">
    <location>
        <begin position="119"/>
        <end position="246"/>
    </location>
</feature>
<dbReference type="RefSeq" id="WP_382051111.1">
    <property type="nucleotide sequence ID" value="NZ_JBHSKJ010000050.1"/>
</dbReference>
<dbReference type="EMBL" id="JBHSKJ010000050">
    <property type="protein sequence ID" value="MFC5150054.1"/>
    <property type="molecule type" value="Genomic_DNA"/>
</dbReference>
<dbReference type="InterPro" id="IPR002611">
    <property type="entry name" value="IstB_ATP-bd"/>
</dbReference>
<dbReference type="InterPro" id="IPR003593">
    <property type="entry name" value="AAA+_ATPase"/>
</dbReference>
<organism evidence="5 6">
    <name type="scientific">Streptomyces aureoversilis</name>
    <dbReference type="NCBI Taxonomy" id="67277"/>
    <lineage>
        <taxon>Bacteria</taxon>
        <taxon>Bacillati</taxon>
        <taxon>Actinomycetota</taxon>
        <taxon>Actinomycetes</taxon>
        <taxon>Kitasatosporales</taxon>
        <taxon>Streptomycetaceae</taxon>
        <taxon>Streptomyces</taxon>
    </lineage>
</organism>
<dbReference type="PANTHER" id="PTHR30050">
    <property type="entry name" value="CHROMOSOMAL REPLICATION INITIATOR PROTEIN DNAA"/>
    <property type="match status" value="1"/>
</dbReference>
<evidence type="ECO:0000259" key="4">
    <source>
        <dbReference type="SMART" id="SM00382"/>
    </source>
</evidence>
<dbReference type="CDD" id="cd00009">
    <property type="entry name" value="AAA"/>
    <property type="match status" value="1"/>
</dbReference>
<keyword evidence="2" id="KW-0547">Nucleotide-binding</keyword>
<keyword evidence="3" id="KW-0067">ATP-binding</keyword>
<comment type="similarity">
    <text evidence="1">Belongs to the IS21/IS1162 putative ATP-binding protein family.</text>
</comment>
<evidence type="ECO:0000256" key="2">
    <source>
        <dbReference type="ARBA" id="ARBA00022741"/>
    </source>
</evidence>
<dbReference type="SUPFAM" id="SSF52540">
    <property type="entry name" value="P-loop containing nucleoside triphosphate hydrolases"/>
    <property type="match status" value="1"/>
</dbReference>
<proteinExistence type="inferred from homology"/>
<dbReference type="PRINTS" id="PR00051">
    <property type="entry name" value="DNAA"/>
</dbReference>
<dbReference type="SMART" id="SM00382">
    <property type="entry name" value="AAA"/>
    <property type="match status" value="1"/>
</dbReference>
<evidence type="ECO:0000256" key="1">
    <source>
        <dbReference type="ARBA" id="ARBA00008059"/>
    </source>
</evidence>
<dbReference type="InterPro" id="IPR027417">
    <property type="entry name" value="P-loop_NTPase"/>
</dbReference>
<dbReference type="InterPro" id="IPR028350">
    <property type="entry name" value="DNAC/IstB-like"/>
</dbReference>
<dbReference type="InterPro" id="IPR020591">
    <property type="entry name" value="Chromosome_initiator_DnaA-like"/>
</dbReference>
<dbReference type="InterPro" id="IPR047661">
    <property type="entry name" value="IstB"/>
</dbReference>
<evidence type="ECO:0000313" key="5">
    <source>
        <dbReference type="EMBL" id="MFC5150054.1"/>
    </source>
</evidence>
<dbReference type="Pfam" id="PF01695">
    <property type="entry name" value="IstB_IS21"/>
    <property type="match status" value="1"/>
</dbReference>
<reference evidence="6" key="1">
    <citation type="journal article" date="2019" name="Int. J. Syst. Evol. Microbiol.">
        <title>The Global Catalogue of Microorganisms (GCM) 10K type strain sequencing project: providing services to taxonomists for standard genome sequencing and annotation.</title>
        <authorList>
            <consortium name="The Broad Institute Genomics Platform"/>
            <consortium name="The Broad Institute Genome Sequencing Center for Infectious Disease"/>
            <person name="Wu L."/>
            <person name="Ma J."/>
        </authorList>
    </citation>
    <scope>NUCLEOTIDE SEQUENCE [LARGE SCALE GENOMIC DNA]</scope>
    <source>
        <strain evidence="6">CGMCC 4.1641</strain>
    </source>
</reference>
<accession>A0ABW0ABH4</accession>
<comment type="caution">
    <text evidence="5">The sequence shown here is derived from an EMBL/GenBank/DDBJ whole genome shotgun (WGS) entry which is preliminary data.</text>
</comment>
<keyword evidence="6" id="KW-1185">Reference proteome</keyword>
<dbReference type="Gene3D" id="3.40.50.300">
    <property type="entry name" value="P-loop containing nucleotide triphosphate hydrolases"/>
    <property type="match status" value="1"/>
</dbReference>
<evidence type="ECO:0000256" key="3">
    <source>
        <dbReference type="ARBA" id="ARBA00022840"/>
    </source>
</evidence>
<dbReference type="Proteomes" id="UP001596222">
    <property type="component" value="Unassembled WGS sequence"/>
</dbReference>
<gene>
    <name evidence="5" type="primary">istB</name>
    <name evidence="5" type="ORF">ACFPP6_36210</name>
</gene>
<dbReference type="NCBIfam" id="NF038214">
    <property type="entry name" value="IS21_help_AAA"/>
    <property type="match status" value="1"/>
</dbReference>
<protein>
    <submittedName>
        <fullName evidence="5">IS21-like element helper ATPase IstB</fullName>
    </submittedName>
</protein>
<sequence>MSASSMSKKWETFGLVAQRRADPGATIEAACRNLGLSTIRACWDEFANQALREHAPYADFLAELLERECADRDAQRRIRRCEEADFPRNKRIEDFDFSKNPNVPKEIIDSLTQPSWIQSGQTLCLIGDTGTGKSHLLIGLGTAIAEAGGRVLYTTAMNLVNELAEAASRKQLRRMVKKYGKVDLLCLDEVGYVKLDCYGANLLFQVLTEREERHAIAIASNRPFAEWRQVFTDNRLCRVIVDRLTFEAQIIETGAKSFRDSNAITRNRIAAALIR</sequence>